<dbReference type="OrthoDB" id="42657at2759"/>
<evidence type="ECO:0000313" key="2">
    <source>
        <dbReference type="Proteomes" id="UP000823399"/>
    </source>
</evidence>
<reference evidence="1" key="1">
    <citation type="journal article" date="2020" name="New Phytol.">
        <title>Comparative genomics reveals dynamic genome evolution in host specialist ectomycorrhizal fungi.</title>
        <authorList>
            <person name="Lofgren L.A."/>
            <person name="Nguyen N.H."/>
            <person name="Vilgalys R."/>
            <person name="Ruytinx J."/>
            <person name="Liao H.L."/>
            <person name="Branco S."/>
            <person name="Kuo A."/>
            <person name="LaButti K."/>
            <person name="Lipzen A."/>
            <person name="Andreopoulos W."/>
            <person name="Pangilinan J."/>
            <person name="Riley R."/>
            <person name="Hundley H."/>
            <person name="Na H."/>
            <person name="Barry K."/>
            <person name="Grigoriev I.V."/>
            <person name="Stajich J.E."/>
            <person name="Kennedy P.G."/>
        </authorList>
    </citation>
    <scope>NUCLEOTIDE SEQUENCE</scope>
    <source>
        <strain evidence="1">FC423</strain>
    </source>
</reference>
<name>A0A9P7JX49_9AGAM</name>
<gene>
    <name evidence="1" type="ORF">F5147DRAFT_33480</name>
</gene>
<sequence>MNRSWAEGRCGAIIVSPGAYVSTLVKAKRQCTIMVTVQGVYPLGYTQTLFQGLATAAGYDPVADAGSSCLATTASGQCVFL</sequence>
<dbReference type="Proteomes" id="UP000823399">
    <property type="component" value="Unassembled WGS sequence"/>
</dbReference>
<keyword evidence="2" id="KW-1185">Reference proteome</keyword>
<dbReference type="EMBL" id="JABBWM010000011">
    <property type="protein sequence ID" value="KAG2113758.1"/>
    <property type="molecule type" value="Genomic_DNA"/>
</dbReference>
<comment type="caution">
    <text evidence="1">The sequence shown here is derived from an EMBL/GenBank/DDBJ whole genome shotgun (WGS) entry which is preliminary data.</text>
</comment>
<proteinExistence type="predicted"/>
<dbReference type="AlphaFoldDB" id="A0A9P7JX49"/>
<protein>
    <submittedName>
        <fullName evidence="1">Uncharacterized protein</fullName>
    </submittedName>
</protein>
<dbReference type="RefSeq" id="XP_041296052.1">
    <property type="nucleotide sequence ID" value="XM_041429272.1"/>
</dbReference>
<accession>A0A9P7JX49</accession>
<dbReference type="GeneID" id="64691531"/>
<organism evidence="1 2">
    <name type="scientific">Suillus discolor</name>
    <dbReference type="NCBI Taxonomy" id="1912936"/>
    <lineage>
        <taxon>Eukaryota</taxon>
        <taxon>Fungi</taxon>
        <taxon>Dikarya</taxon>
        <taxon>Basidiomycota</taxon>
        <taxon>Agaricomycotina</taxon>
        <taxon>Agaricomycetes</taxon>
        <taxon>Agaricomycetidae</taxon>
        <taxon>Boletales</taxon>
        <taxon>Suillineae</taxon>
        <taxon>Suillaceae</taxon>
        <taxon>Suillus</taxon>
    </lineage>
</organism>
<evidence type="ECO:0000313" key="1">
    <source>
        <dbReference type="EMBL" id="KAG2113758.1"/>
    </source>
</evidence>